<protein>
    <submittedName>
        <fullName evidence="2">Uncharacterized protein</fullName>
    </submittedName>
</protein>
<reference evidence="2 3" key="1">
    <citation type="journal article" date="2019" name="Int. J. Syst. Evol. Microbiol.">
        <title>The Global Catalogue of Microorganisms (GCM) 10K type strain sequencing project: providing services to taxonomists for standard genome sequencing and annotation.</title>
        <authorList>
            <consortium name="The Broad Institute Genomics Platform"/>
            <consortium name="The Broad Institute Genome Sequencing Center for Infectious Disease"/>
            <person name="Wu L."/>
            <person name="Ma J."/>
        </authorList>
    </citation>
    <scope>NUCLEOTIDE SEQUENCE [LARGE SCALE GENOMIC DNA]</scope>
    <source>
        <strain evidence="2 3">JCM 12928</strain>
    </source>
</reference>
<keyword evidence="3" id="KW-1185">Reference proteome</keyword>
<keyword evidence="1" id="KW-0732">Signal</keyword>
<dbReference type="EMBL" id="BAAAGA010000005">
    <property type="protein sequence ID" value="GAA0626105.1"/>
    <property type="molecule type" value="Genomic_DNA"/>
</dbReference>
<dbReference type="RefSeq" id="WP_343793999.1">
    <property type="nucleotide sequence ID" value="NZ_BAAAGA010000005.1"/>
</dbReference>
<feature type="signal peptide" evidence="1">
    <location>
        <begin position="1"/>
        <end position="18"/>
    </location>
</feature>
<evidence type="ECO:0000313" key="3">
    <source>
        <dbReference type="Proteomes" id="UP001501352"/>
    </source>
</evidence>
<evidence type="ECO:0000313" key="2">
    <source>
        <dbReference type="EMBL" id="GAA0626105.1"/>
    </source>
</evidence>
<evidence type="ECO:0000256" key="1">
    <source>
        <dbReference type="SAM" id="SignalP"/>
    </source>
</evidence>
<comment type="caution">
    <text evidence="2">The sequence shown here is derived from an EMBL/GenBank/DDBJ whole genome shotgun (WGS) entry which is preliminary data.</text>
</comment>
<dbReference type="Proteomes" id="UP001501352">
    <property type="component" value="Unassembled WGS sequence"/>
</dbReference>
<feature type="chain" id="PRO_5045549142" evidence="1">
    <location>
        <begin position="19"/>
        <end position="67"/>
    </location>
</feature>
<organism evidence="2 3">
    <name type="scientific">Brevundimonas kwangchunensis</name>
    <dbReference type="NCBI Taxonomy" id="322163"/>
    <lineage>
        <taxon>Bacteria</taxon>
        <taxon>Pseudomonadati</taxon>
        <taxon>Pseudomonadota</taxon>
        <taxon>Alphaproteobacteria</taxon>
        <taxon>Caulobacterales</taxon>
        <taxon>Caulobacteraceae</taxon>
        <taxon>Brevundimonas</taxon>
    </lineage>
</organism>
<gene>
    <name evidence="2" type="ORF">GCM10009422_23560</name>
</gene>
<sequence>MLKKLVLAVMIASSTLVAVPQAASAAAVRGDECELNCFWTTIYGDNGEVLGGYWTCSGIYMDCLSGE</sequence>
<accession>A0ABN1H185</accession>
<name>A0ABN1H185_9CAUL</name>
<proteinExistence type="predicted"/>